<name>A0ABT2FPQ0_9GAMM</name>
<feature type="compositionally biased region" description="Basic and acidic residues" evidence="1">
    <location>
        <begin position="1"/>
        <end position="24"/>
    </location>
</feature>
<reference evidence="3" key="1">
    <citation type="submission" date="2023-07" db="EMBL/GenBank/DDBJ databases">
        <title>Shewanella mangrovi sp. nov., an acetaldehyde- degrading bacterium isolated from mangrove sediment.</title>
        <authorList>
            <person name="Liu Y."/>
        </authorList>
    </citation>
    <scope>NUCLEOTIDE SEQUENCE [LARGE SCALE GENOMIC DNA]</scope>
    <source>
        <strain evidence="3">C32</strain>
    </source>
</reference>
<gene>
    <name evidence="2" type="ORF">L9G74_17940</name>
</gene>
<accession>A0ABT2FPQ0</accession>
<evidence type="ECO:0000256" key="1">
    <source>
        <dbReference type="SAM" id="MobiDB-lite"/>
    </source>
</evidence>
<comment type="caution">
    <text evidence="2">The sequence shown here is derived from an EMBL/GenBank/DDBJ whole genome shotgun (WGS) entry which is preliminary data.</text>
</comment>
<feature type="region of interest" description="Disordered" evidence="1">
    <location>
        <begin position="1"/>
        <end position="44"/>
    </location>
</feature>
<proteinExistence type="predicted"/>
<dbReference type="Proteomes" id="UP001201549">
    <property type="component" value="Unassembled WGS sequence"/>
</dbReference>
<dbReference type="EMBL" id="JAKOGG010000019">
    <property type="protein sequence ID" value="MCS4558325.1"/>
    <property type="molecule type" value="Genomic_DNA"/>
</dbReference>
<sequence length="44" mass="4848">MSKEHKNSKEAKKQPQHTAKEKRALKAAKKQSKGTSVESVQAGK</sequence>
<keyword evidence="3" id="KW-1185">Reference proteome</keyword>
<organism evidence="2 3">
    <name type="scientific">Shewanella electrica</name>
    <dbReference type="NCBI Taxonomy" id="515560"/>
    <lineage>
        <taxon>Bacteria</taxon>
        <taxon>Pseudomonadati</taxon>
        <taxon>Pseudomonadota</taxon>
        <taxon>Gammaproteobacteria</taxon>
        <taxon>Alteromonadales</taxon>
        <taxon>Shewanellaceae</taxon>
        <taxon>Shewanella</taxon>
    </lineage>
</organism>
<evidence type="ECO:0000313" key="3">
    <source>
        <dbReference type="Proteomes" id="UP001201549"/>
    </source>
</evidence>
<feature type="compositionally biased region" description="Polar residues" evidence="1">
    <location>
        <begin position="33"/>
        <end position="44"/>
    </location>
</feature>
<protein>
    <submittedName>
        <fullName evidence="2">Uncharacterized protein</fullName>
    </submittedName>
</protein>
<evidence type="ECO:0000313" key="2">
    <source>
        <dbReference type="EMBL" id="MCS4558325.1"/>
    </source>
</evidence>
<dbReference type="RefSeq" id="WP_275297515.1">
    <property type="nucleotide sequence ID" value="NZ_JAKOGG010000019.1"/>
</dbReference>